<reference evidence="7" key="1">
    <citation type="journal article" date="2021" name="Genome Biol. Evol.">
        <title>Genomic rearrangements and sequence evolution across brown algal organelles.</title>
        <authorList>
            <person name="Starko S."/>
            <person name="Bringloe T.T."/>
            <person name="Gomez M.S."/>
            <person name="Darby H."/>
            <person name="Graham S.W."/>
            <person name="Martone P.T."/>
        </authorList>
    </citation>
    <scope>NUCLEOTIDE SEQUENCE</scope>
</reference>
<dbReference type="EMBL" id="MZ156064">
    <property type="protein sequence ID" value="QWK44947.1"/>
    <property type="molecule type" value="Genomic_DNA"/>
</dbReference>
<dbReference type="Pfam" id="PF00902">
    <property type="entry name" value="TatC"/>
    <property type="match status" value="1"/>
</dbReference>
<evidence type="ECO:0000256" key="6">
    <source>
        <dbReference type="SAM" id="Phobius"/>
    </source>
</evidence>
<sequence length="240" mass="28501">MKKFKFSIHYIHELNYRLTYTGIGTALLFSISYIHKQTLIYLLIPKGISHFISTDLTEIFTTYLNLCTNISIVIGIMISVIQLYLFLRPGLYRNEAKKSFTLIIITLCFYIFIYILALPIIIQLSWEFFSSYTKTFNPTQLIFDPQLKNYLNYIYELSIIINFSYPLIITLNLILSYVQIIILTKHRKIVYFITFTTATILTPPDIISQTFVGVFIIMFYEIQIIIWMIYKKYNNYFNYI</sequence>
<accession>A0A8F0FDI8</accession>
<evidence type="ECO:0000313" key="7">
    <source>
        <dbReference type="EMBL" id="QWK44947.1"/>
    </source>
</evidence>
<feature type="transmembrane region" description="Helical" evidence="6">
    <location>
        <begin position="212"/>
        <end position="230"/>
    </location>
</feature>
<evidence type="ECO:0000256" key="3">
    <source>
        <dbReference type="ARBA" id="ARBA00022692"/>
    </source>
</evidence>
<feature type="transmembrane region" description="Helical" evidence="6">
    <location>
        <begin position="20"/>
        <end position="43"/>
    </location>
</feature>
<evidence type="ECO:0000256" key="5">
    <source>
        <dbReference type="ARBA" id="ARBA00023136"/>
    </source>
</evidence>
<dbReference type="AlphaFoldDB" id="A0A8F0FDI8"/>
<comment type="similarity">
    <text evidence="2">Belongs to the TatC family.</text>
</comment>
<keyword evidence="3 6" id="KW-0812">Transmembrane</keyword>
<protein>
    <submittedName>
        <fullName evidence="7">SecY-independent transporter protein</fullName>
    </submittedName>
</protein>
<feature type="transmembrane region" description="Helical" evidence="6">
    <location>
        <begin position="153"/>
        <end position="177"/>
    </location>
</feature>
<dbReference type="InterPro" id="IPR002033">
    <property type="entry name" value="TatC"/>
</dbReference>
<dbReference type="PANTHER" id="PTHR30371">
    <property type="entry name" value="SEC-INDEPENDENT PROTEIN TRANSLOCASE PROTEIN TATC"/>
    <property type="match status" value="1"/>
</dbReference>
<feature type="transmembrane region" description="Helical" evidence="6">
    <location>
        <begin position="189"/>
        <end position="206"/>
    </location>
</feature>
<organism evidence="7">
    <name type="scientific">Protohalopteris sp</name>
    <dbReference type="NCBI Taxonomy" id="2843287"/>
    <lineage>
        <taxon>Eukaryota</taxon>
        <taxon>Sar</taxon>
        <taxon>Stramenopiles</taxon>
        <taxon>Ochrophyta</taxon>
        <taxon>PX clade</taxon>
        <taxon>Phaeophyceae</taxon>
        <taxon>Sphacelariales</taxon>
        <taxon>Stypocaulaceae</taxon>
        <taxon>Protohalopteris</taxon>
    </lineage>
</organism>
<dbReference type="GO" id="GO:0033281">
    <property type="term" value="C:TAT protein transport complex"/>
    <property type="evidence" value="ECO:0007669"/>
    <property type="project" value="TreeGrafter"/>
</dbReference>
<name>A0A8F0FDI8_9PHAE</name>
<dbReference type="GO" id="GO:0043953">
    <property type="term" value="P:protein transport by the Tat complex"/>
    <property type="evidence" value="ECO:0007669"/>
    <property type="project" value="TreeGrafter"/>
</dbReference>
<gene>
    <name evidence="7" type="primary">tatC</name>
</gene>
<comment type="subcellular location">
    <subcellularLocation>
        <location evidence="1">Membrane</location>
        <topology evidence="1">Multi-pass membrane protein</topology>
    </subcellularLocation>
</comment>
<feature type="transmembrane region" description="Helical" evidence="6">
    <location>
        <begin position="63"/>
        <end position="87"/>
    </location>
</feature>
<keyword evidence="7" id="KW-0496">Mitochondrion</keyword>
<keyword evidence="4 6" id="KW-1133">Transmembrane helix</keyword>
<geneLocation type="mitochondrion" evidence="7"/>
<evidence type="ECO:0000256" key="2">
    <source>
        <dbReference type="ARBA" id="ARBA00008882"/>
    </source>
</evidence>
<feature type="transmembrane region" description="Helical" evidence="6">
    <location>
        <begin position="99"/>
        <end position="122"/>
    </location>
</feature>
<proteinExistence type="inferred from homology"/>
<dbReference type="GO" id="GO:0065002">
    <property type="term" value="P:intracellular protein transmembrane transport"/>
    <property type="evidence" value="ECO:0007669"/>
    <property type="project" value="TreeGrafter"/>
</dbReference>
<dbReference type="PANTHER" id="PTHR30371:SF0">
    <property type="entry name" value="SEC-INDEPENDENT PROTEIN TRANSLOCASE PROTEIN TATC, CHLOROPLASTIC-RELATED"/>
    <property type="match status" value="1"/>
</dbReference>
<dbReference type="GO" id="GO:0009977">
    <property type="term" value="F:proton motive force dependent protein transmembrane transporter activity"/>
    <property type="evidence" value="ECO:0007669"/>
    <property type="project" value="TreeGrafter"/>
</dbReference>
<evidence type="ECO:0000256" key="1">
    <source>
        <dbReference type="ARBA" id="ARBA00004141"/>
    </source>
</evidence>
<evidence type="ECO:0000256" key="4">
    <source>
        <dbReference type="ARBA" id="ARBA00022989"/>
    </source>
</evidence>
<keyword evidence="5 6" id="KW-0472">Membrane</keyword>